<evidence type="ECO:0000313" key="2">
    <source>
        <dbReference type="Proteomes" id="UP001148629"/>
    </source>
</evidence>
<comment type="caution">
    <text evidence="1">The sequence shown here is derived from an EMBL/GenBank/DDBJ whole genome shotgun (WGS) entry which is preliminary data.</text>
</comment>
<evidence type="ECO:0000313" key="1">
    <source>
        <dbReference type="EMBL" id="KAJ3500823.1"/>
    </source>
</evidence>
<gene>
    <name evidence="1" type="ORF">NM208_g17062</name>
</gene>
<organism evidence="1 2">
    <name type="scientific">Fusarium decemcellulare</name>
    <dbReference type="NCBI Taxonomy" id="57161"/>
    <lineage>
        <taxon>Eukaryota</taxon>
        <taxon>Fungi</taxon>
        <taxon>Dikarya</taxon>
        <taxon>Ascomycota</taxon>
        <taxon>Pezizomycotina</taxon>
        <taxon>Sordariomycetes</taxon>
        <taxon>Hypocreomycetidae</taxon>
        <taxon>Hypocreales</taxon>
        <taxon>Nectriaceae</taxon>
        <taxon>Fusarium</taxon>
        <taxon>Fusarium decemcellulare species complex</taxon>
    </lineage>
</organism>
<keyword evidence="2" id="KW-1185">Reference proteome</keyword>
<proteinExistence type="predicted"/>
<dbReference type="Proteomes" id="UP001148629">
    <property type="component" value="Unassembled WGS sequence"/>
</dbReference>
<reference evidence="1" key="1">
    <citation type="submission" date="2022-08" db="EMBL/GenBank/DDBJ databases">
        <title>Genome Sequence of Fusarium decemcellulare.</title>
        <authorList>
            <person name="Buettner E."/>
        </authorList>
    </citation>
    <scope>NUCLEOTIDE SEQUENCE</scope>
    <source>
        <strain evidence="1">Babe19</strain>
    </source>
</reference>
<name>A0ACC1RCJ4_9HYPO</name>
<dbReference type="EMBL" id="JANRMS010005794">
    <property type="protein sequence ID" value="KAJ3500823.1"/>
    <property type="molecule type" value="Genomic_DNA"/>
</dbReference>
<protein>
    <submittedName>
        <fullName evidence="1">Uncharacterized protein</fullName>
    </submittedName>
</protein>
<accession>A0ACC1RCJ4</accession>
<sequence>MAPTRIILDTDLSMGAGADVDDGFALALAHADPDIQLDLVTTVNGNTDLESATILTGVLLVLRITRDGDADRHEAPACLGMAAMKRAGSSRFEARHWNEDKLIWSMRWSGGRD</sequence>